<feature type="region of interest" description="Disordered" evidence="1">
    <location>
        <begin position="31"/>
        <end position="55"/>
    </location>
</feature>
<comment type="caution">
    <text evidence="2">The sequence shown here is derived from an EMBL/GenBank/DDBJ whole genome shotgun (WGS) entry which is preliminary data.</text>
</comment>
<name>A0A0F9GM96_9ZZZZ</name>
<reference evidence="2" key="1">
    <citation type="journal article" date="2015" name="Nature">
        <title>Complex archaea that bridge the gap between prokaryotes and eukaryotes.</title>
        <authorList>
            <person name="Spang A."/>
            <person name="Saw J.H."/>
            <person name="Jorgensen S.L."/>
            <person name="Zaremba-Niedzwiedzka K."/>
            <person name="Martijn J."/>
            <person name="Lind A.E."/>
            <person name="van Eijk R."/>
            <person name="Schleper C."/>
            <person name="Guy L."/>
            <person name="Ettema T.J."/>
        </authorList>
    </citation>
    <scope>NUCLEOTIDE SEQUENCE</scope>
</reference>
<dbReference type="AlphaFoldDB" id="A0A0F9GM96"/>
<gene>
    <name evidence="2" type="ORF">LCGC14_2166970</name>
</gene>
<dbReference type="EMBL" id="LAZR01027902">
    <property type="protein sequence ID" value="KKL64247.1"/>
    <property type="molecule type" value="Genomic_DNA"/>
</dbReference>
<accession>A0A0F9GM96</accession>
<organism evidence="2">
    <name type="scientific">marine sediment metagenome</name>
    <dbReference type="NCBI Taxonomy" id="412755"/>
    <lineage>
        <taxon>unclassified sequences</taxon>
        <taxon>metagenomes</taxon>
        <taxon>ecological metagenomes</taxon>
    </lineage>
</organism>
<sequence length="55" mass="5748">MGRCTCICGCDLDLMRDGESCLFCAVASYGSVEHGPRGEPEGASPREGASEHQGD</sequence>
<evidence type="ECO:0000313" key="2">
    <source>
        <dbReference type="EMBL" id="KKL64247.1"/>
    </source>
</evidence>
<evidence type="ECO:0000256" key="1">
    <source>
        <dbReference type="SAM" id="MobiDB-lite"/>
    </source>
</evidence>
<proteinExistence type="predicted"/>
<protein>
    <submittedName>
        <fullName evidence="2">Uncharacterized protein</fullName>
    </submittedName>
</protein>